<name>A0A2A2KPR5_9BILA</name>
<dbReference type="SUPFAM" id="SSF56112">
    <property type="entry name" value="Protein kinase-like (PK-like)"/>
    <property type="match status" value="1"/>
</dbReference>
<accession>A0A2A2KPR5</accession>
<dbReference type="InterPro" id="IPR000719">
    <property type="entry name" value="Prot_kinase_dom"/>
</dbReference>
<evidence type="ECO:0000313" key="9">
    <source>
        <dbReference type="Proteomes" id="UP000218231"/>
    </source>
</evidence>
<keyword evidence="3" id="KW-0547">Nucleotide-binding</keyword>
<dbReference type="InterPro" id="IPR008271">
    <property type="entry name" value="Ser/Thr_kinase_AS"/>
</dbReference>
<dbReference type="PROSITE" id="PS00108">
    <property type="entry name" value="PROTEIN_KINASE_ST"/>
    <property type="match status" value="1"/>
</dbReference>
<feature type="compositionally biased region" description="Polar residues" evidence="6">
    <location>
        <begin position="1"/>
        <end position="12"/>
    </location>
</feature>
<dbReference type="Gene3D" id="1.10.510.10">
    <property type="entry name" value="Transferase(Phosphotransferase) domain 1"/>
    <property type="match status" value="1"/>
</dbReference>
<dbReference type="PANTHER" id="PTHR11584">
    <property type="entry name" value="SERINE/THREONINE PROTEIN KINASE"/>
    <property type="match status" value="1"/>
</dbReference>
<proteinExistence type="predicted"/>
<dbReference type="Proteomes" id="UP000218231">
    <property type="component" value="Unassembled WGS sequence"/>
</dbReference>
<dbReference type="InterPro" id="IPR011009">
    <property type="entry name" value="Kinase-like_dom_sf"/>
</dbReference>
<evidence type="ECO:0000256" key="3">
    <source>
        <dbReference type="ARBA" id="ARBA00022741"/>
    </source>
</evidence>
<evidence type="ECO:0000256" key="1">
    <source>
        <dbReference type="ARBA" id="ARBA00022527"/>
    </source>
</evidence>
<keyword evidence="2" id="KW-0808">Transferase</keyword>
<feature type="region of interest" description="Disordered" evidence="6">
    <location>
        <begin position="1"/>
        <end position="23"/>
    </location>
</feature>
<dbReference type="SMART" id="SM00220">
    <property type="entry name" value="S_TKc"/>
    <property type="match status" value="1"/>
</dbReference>
<keyword evidence="4" id="KW-0418">Kinase</keyword>
<keyword evidence="5" id="KW-0067">ATP-binding</keyword>
<evidence type="ECO:0000256" key="4">
    <source>
        <dbReference type="ARBA" id="ARBA00022777"/>
    </source>
</evidence>
<dbReference type="STRING" id="2018661.A0A2A2KPR5"/>
<gene>
    <name evidence="8" type="ORF">WR25_01221</name>
</gene>
<dbReference type="PANTHER" id="PTHR11584:SF369">
    <property type="entry name" value="MITOGEN-ACTIVATED PROTEIN KINASE KINASE KINASE 19-RELATED"/>
    <property type="match status" value="1"/>
</dbReference>
<dbReference type="OrthoDB" id="8693905at2759"/>
<sequence>MKSTTDNSNMKNGNGVDDSSLIPKKESRQQILSDLIKASKDIVKRPTVTVKFVYGADMSRKTYFLPLKYDDVKRYIRERWPMKKMIIYSPPTKEGKLSWPIRDQKGLDEEIKIPSMCVKCGGSRKSTNRSYSTVQDEENPIDEYAWTDAEQWPVIRILGTGINGDVLLKHTPDGWHVAVKEVVKNDKETNEYDMELLKKLNHRNIVQYFALNYLDDSNRIQIIMEYMPGGTLREFIDTTYEDSTQKNKNYHGLEPFTVGKFLEQILLAVVYLHSSMTDFAIYHGDIKSANILMDGRGNVKLSDFGSCCMGTAPSQQFKGSIPYSAPEVLRRITKPGRLADVWSIGVVLLEMMNGKLPWSIPPFEKFKPIIENPDIYSRFVEVAGWLLETHEKRMYAPDIYDRFASAVNRRSIEDIEEELEAANEARI</sequence>
<reference evidence="8 9" key="1">
    <citation type="journal article" date="2017" name="Curr. Biol.">
        <title>Genome architecture and evolution of a unichromosomal asexual nematode.</title>
        <authorList>
            <person name="Fradin H."/>
            <person name="Zegar C."/>
            <person name="Gutwein M."/>
            <person name="Lucas J."/>
            <person name="Kovtun M."/>
            <person name="Corcoran D."/>
            <person name="Baugh L.R."/>
            <person name="Kiontke K."/>
            <person name="Gunsalus K."/>
            <person name="Fitch D.H."/>
            <person name="Piano F."/>
        </authorList>
    </citation>
    <scope>NUCLEOTIDE SEQUENCE [LARGE SCALE GENOMIC DNA]</scope>
    <source>
        <strain evidence="8">PF1309</strain>
    </source>
</reference>
<keyword evidence="9" id="KW-1185">Reference proteome</keyword>
<organism evidence="8 9">
    <name type="scientific">Diploscapter pachys</name>
    <dbReference type="NCBI Taxonomy" id="2018661"/>
    <lineage>
        <taxon>Eukaryota</taxon>
        <taxon>Metazoa</taxon>
        <taxon>Ecdysozoa</taxon>
        <taxon>Nematoda</taxon>
        <taxon>Chromadorea</taxon>
        <taxon>Rhabditida</taxon>
        <taxon>Rhabditina</taxon>
        <taxon>Rhabditomorpha</taxon>
        <taxon>Rhabditoidea</taxon>
        <taxon>Rhabditidae</taxon>
        <taxon>Diploscapter</taxon>
    </lineage>
</organism>
<evidence type="ECO:0000256" key="6">
    <source>
        <dbReference type="SAM" id="MobiDB-lite"/>
    </source>
</evidence>
<keyword evidence="1" id="KW-0723">Serine/threonine-protein kinase</keyword>
<dbReference type="GO" id="GO:0004674">
    <property type="term" value="F:protein serine/threonine kinase activity"/>
    <property type="evidence" value="ECO:0007669"/>
    <property type="project" value="UniProtKB-KW"/>
</dbReference>
<evidence type="ECO:0000256" key="2">
    <source>
        <dbReference type="ARBA" id="ARBA00022679"/>
    </source>
</evidence>
<evidence type="ECO:0000313" key="8">
    <source>
        <dbReference type="EMBL" id="PAV75910.1"/>
    </source>
</evidence>
<dbReference type="PROSITE" id="PS50011">
    <property type="entry name" value="PROTEIN_KINASE_DOM"/>
    <property type="match status" value="1"/>
</dbReference>
<comment type="caution">
    <text evidence="8">The sequence shown here is derived from an EMBL/GenBank/DDBJ whole genome shotgun (WGS) entry which is preliminary data.</text>
</comment>
<evidence type="ECO:0000259" key="7">
    <source>
        <dbReference type="PROSITE" id="PS50011"/>
    </source>
</evidence>
<protein>
    <recommendedName>
        <fullName evidence="7">Protein kinase domain-containing protein</fullName>
    </recommendedName>
</protein>
<dbReference type="AlphaFoldDB" id="A0A2A2KPR5"/>
<feature type="domain" description="Protein kinase" evidence="7">
    <location>
        <begin position="152"/>
        <end position="427"/>
    </location>
</feature>
<dbReference type="EMBL" id="LIAE01008012">
    <property type="protein sequence ID" value="PAV75910.1"/>
    <property type="molecule type" value="Genomic_DNA"/>
</dbReference>
<dbReference type="Pfam" id="PF00069">
    <property type="entry name" value="Pkinase"/>
    <property type="match status" value="1"/>
</dbReference>
<evidence type="ECO:0000256" key="5">
    <source>
        <dbReference type="ARBA" id="ARBA00022840"/>
    </source>
</evidence>
<dbReference type="GO" id="GO:0005524">
    <property type="term" value="F:ATP binding"/>
    <property type="evidence" value="ECO:0007669"/>
    <property type="project" value="UniProtKB-KW"/>
</dbReference>